<comment type="caution">
    <text evidence="1">The sequence shown here is derived from an EMBL/GenBank/DDBJ whole genome shotgun (WGS) entry which is preliminary data.</text>
</comment>
<gene>
    <name evidence="1" type="ORF">EVA_17682</name>
</gene>
<accession>J9C318</accession>
<name>J9C318_9ZZZZ</name>
<dbReference type="AlphaFoldDB" id="J9C318"/>
<reference evidence="1" key="1">
    <citation type="journal article" date="2012" name="PLoS ONE">
        <title>Gene sets for utilization of primary and secondary nutrition supplies in the distal gut of endangered iberian lynx.</title>
        <authorList>
            <person name="Alcaide M."/>
            <person name="Messina E."/>
            <person name="Richter M."/>
            <person name="Bargiela R."/>
            <person name="Peplies J."/>
            <person name="Huws S.A."/>
            <person name="Newbold C.J."/>
            <person name="Golyshin P.N."/>
            <person name="Simon M.A."/>
            <person name="Lopez G."/>
            <person name="Yakimov M.M."/>
            <person name="Ferrer M."/>
        </authorList>
    </citation>
    <scope>NUCLEOTIDE SEQUENCE</scope>
</reference>
<protein>
    <submittedName>
        <fullName evidence="1">Uncharacterized protein</fullName>
    </submittedName>
</protein>
<organism evidence="1">
    <name type="scientific">gut metagenome</name>
    <dbReference type="NCBI Taxonomy" id="749906"/>
    <lineage>
        <taxon>unclassified sequences</taxon>
        <taxon>metagenomes</taxon>
        <taxon>organismal metagenomes</taxon>
    </lineage>
</organism>
<sequence>MKRLEHIYGETDVEKSFGGRLLEIAERVTNDCYEEAAEDLLYLTDGSFLDGLDEYSLKVRLRETRQASISYTLLTRCGLETRDYASARESTLNAHYTYRRN</sequence>
<evidence type="ECO:0000313" key="1">
    <source>
        <dbReference type="EMBL" id="EJW94210.1"/>
    </source>
</evidence>
<proteinExistence type="predicted"/>
<dbReference type="EMBL" id="AMCI01006502">
    <property type="protein sequence ID" value="EJW94210.1"/>
    <property type="molecule type" value="Genomic_DNA"/>
</dbReference>